<protein>
    <submittedName>
        <fullName evidence="5">LamG domain-containing protein</fullName>
    </submittedName>
</protein>
<dbReference type="Pfam" id="PF13385">
    <property type="entry name" value="Laminin_G_3"/>
    <property type="match status" value="1"/>
</dbReference>
<reference evidence="5 6" key="1">
    <citation type="submission" date="2019-05" db="EMBL/GenBank/DDBJ databases">
        <title>Comparative genomics and metabolomics analyses of clavulanic acid producing Streptomyces species provides insight into specialized metabolism and evolution of beta-lactam biosynthetic gene clusters.</title>
        <authorList>
            <person name="Moore M.A."/>
            <person name="Cruz-Morales P."/>
            <person name="Barona Gomez F."/>
            <person name="Kapil T."/>
        </authorList>
    </citation>
    <scope>NUCLEOTIDE SEQUENCE [LARGE SCALE GENOMIC DNA]</scope>
    <source>
        <strain evidence="5 6">NRRL 5741</strain>
    </source>
</reference>
<dbReference type="Gene3D" id="2.60.120.200">
    <property type="match status" value="1"/>
</dbReference>
<comment type="caution">
    <text evidence="5">The sequence shown here is derived from an EMBL/GenBank/DDBJ whole genome shotgun (WGS) entry which is preliminary data.</text>
</comment>
<feature type="region of interest" description="Disordered" evidence="3">
    <location>
        <begin position="53"/>
        <end position="74"/>
    </location>
</feature>
<evidence type="ECO:0000313" key="6">
    <source>
        <dbReference type="Proteomes" id="UP000419138"/>
    </source>
</evidence>
<gene>
    <name evidence="5" type="ORF">FF041_11510</name>
</gene>
<evidence type="ECO:0000256" key="2">
    <source>
        <dbReference type="ARBA" id="ARBA00023157"/>
    </source>
</evidence>
<dbReference type="InterPro" id="IPR006558">
    <property type="entry name" value="LamG-like"/>
</dbReference>
<feature type="region of interest" description="Disordered" evidence="3">
    <location>
        <begin position="259"/>
        <end position="291"/>
    </location>
</feature>
<keyword evidence="2" id="KW-1015">Disulfide bond</keyword>
<dbReference type="InterPro" id="IPR013320">
    <property type="entry name" value="ConA-like_dom_sf"/>
</dbReference>
<dbReference type="SUPFAM" id="SSF49899">
    <property type="entry name" value="Concanavalin A-like lectins/glucanases"/>
    <property type="match status" value="1"/>
</dbReference>
<feature type="compositionally biased region" description="Basic and acidic residues" evidence="3">
    <location>
        <begin position="1"/>
        <end position="10"/>
    </location>
</feature>
<dbReference type="SMART" id="SM00560">
    <property type="entry name" value="LamGL"/>
    <property type="match status" value="1"/>
</dbReference>
<sequence>MRSRAGDRAQGRRRRPGGLPAVLGVTLLSSLPLAPSGPAEAAAPGGGGRSPVAYYDFSHPVPGDPGRERDLGGSGTVIQLVNGGPDMRVRDRRRGPVLQTRQISPAVRSDDDWKAGVYGASGVPSLHAFNGARQATVMGWFRMTGENPGLNSNSADPDDRYGAIGLAGILSGTSQGHEVRALLELIKVDGVMRLVALGRRVDSGGSQTFAADADWRTLLPQDRWIHLTASFDYDDGTMALYRNGRALTGSYVLTGDPWAVQGPPEPDTASPTDPRGIEIGGSYPQNTRESNPCDCRMDDLMFFDRALTPGEIRARYRTTR</sequence>
<accession>A0A646KF39</accession>
<dbReference type="RefSeq" id="WP_153522646.1">
    <property type="nucleotide sequence ID" value="NZ_JBEPDZ010000006.1"/>
</dbReference>
<dbReference type="OrthoDB" id="3553050at2"/>
<dbReference type="Proteomes" id="UP000419138">
    <property type="component" value="Unassembled WGS sequence"/>
</dbReference>
<organism evidence="5 6">
    <name type="scientific">Streptomyces jumonjinensis</name>
    <dbReference type="NCBI Taxonomy" id="1945"/>
    <lineage>
        <taxon>Bacteria</taxon>
        <taxon>Bacillati</taxon>
        <taxon>Actinomycetota</taxon>
        <taxon>Actinomycetes</taxon>
        <taxon>Kitasatosporales</taxon>
        <taxon>Streptomycetaceae</taxon>
        <taxon>Streptomyces</taxon>
    </lineage>
</organism>
<dbReference type="AlphaFoldDB" id="A0A646KF39"/>
<evidence type="ECO:0000256" key="1">
    <source>
        <dbReference type="ARBA" id="ARBA00022729"/>
    </source>
</evidence>
<evidence type="ECO:0000313" key="5">
    <source>
        <dbReference type="EMBL" id="MQT00824.1"/>
    </source>
</evidence>
<dbReference type="EMBL" id="VCLA01000098">
    <property type="protein sequence ID" value="MQT00824.1"/>
    <property type="molecule type" value="Genomic_DNA"/>
</dbReference>
<name>A0A646KF39_STRJU</name>
<evidence type="ECO:0000256" key="3">
    <source>
        <dbReference type="SAM" id="MobiDB-lite"/>
    </source>
</evidence>
<feature type="domain" description="LamG-like jellyroll fold" evidence="4">
    <location>
        <begin position="133"/>
        <end position="310"/>
    </location>
</feature>
<keyword evidence="1" id="KW-0732">Signal</keyword>
<evidence type="ECO:0000259" key="4">
    <source>
        <dbReference type="SMART" id="SM00560"/>
    </source>
</evidence>
<proteinExistence type="predicted"/>
<feature type="region of interest" description="Disordered" evidence="3">
    <location>
        <begin position="1"/>
        <end position="21"/>
    </location>
</feature>
<keyword evidence="6" id="KW-1185">Reference proteome</keyword>